<dbReference type="AlphaFoldDB" id="A0A2M4C8F0"/>
<name>A0A2M4C8F0_9DIPT</name>
<protein>
    <submittedName>
        <fullName evidence="1">Putative secreted protein</fullName>
    </submittedName>
</protein>
<sequence>MVLLLHNQMHYILAILSSCGRIETIDVFREQVLDHPTTDRGVSCHLTRCHERGSIVWTRAQGQRGTFCDQQVHYFHSRVTAGHLETVVVVLPVITSIQRKYSVG</sequence>
<proteinExistence type="predicted"/>
<organism evidence="1">
    <name type="scientific">Anopheles marajoara</name>
    <dbReference type="NCBI Taxonomy" id="58244"/>
    <lineage>
        <taxon>Eukaryota</taxon>
        <taxon>Metazoa</taxon>
        <taxon>Ecdysozoa</taxon>
        <taxon>Arthropoda</taxon>
        <taxon>Hexapoda</taxon>
        <taxon>Insecta</taxon>
        <taxon>Pterygota</taxon>
        <taxon>Neoptera</taxon>
        <taxon>Endopterygota</taxon>
        <taxon>Diptera</taxon>
        <taxon>Nematocera</taxon>
        <taxon>Culicoidea</taxon>
        <taxon>Culicidae</taxon>
        <taxon>Anophelinae</taxon>
        <taxon>Anopheles</taxon>
    </lineage>
</organism>
<dbReference type="EMBL" id="GGFJ01012449">
    <property type="protein sequence ID" value="MBW61590.1"/>
    <property type="molecule type" value="Transcribed_RNA"/>
</dbReference>
<evidence type="ECO:0000313" key="1">
    <source>
        <dbReference type="EMBL" id="MBW61590.1"/>
    </source>
</evidence>
<accession>A0A2M4C8F0</accession>
<reference evidence="1" key="1">
    <citation type="submission" date="2018-01" db="EMBL/GenBank/DDBJ databases">
        <title>An insight into the sialome of Amazonian anophelines.</title>
        <authorList>
            <person name="Ribeiro J.M."/>
            <person name="Scarpassa V."/>
            <person name="Calvo E."/>
        </authorList>
    </citation>
    <scope>NUCLEOTIDE SEQUENCE</scope>
    <source>
        <tissue evidence="1">Salivary glands</tissue>
    </source>
</reference>